<evidence type="ECO:0000313" key="4">
    <source>
        <dbReference type="Proteomes" id="UP000460318"/>
    </source>
</evidence>
<accession>A0A7X3IFH5</accession>
<dbReference type="InterPro" id="IPR000835">
    <property type="entry name" value="HTH_MarR-typ"/>
</dbReference>
<dbReference type="SUPFAM" id="SSF46785">
    <property type="entry name" value="Winged helix' DNA-binding domain"/>
    <property type="match status" value="1"/>
</dbReference>
<dbReference type="Pfam" id="PF01047">
    <property type="entry name" value="MarR"/>
    <property type="match status" value="1"/>
</dbReference>
<reference evidence="3 4" key="1">
    <citation type="submission" date="2019-12" db="EMBL/GenBank/DDBJ databases">
        <title>Paenibacillus sp. nov., an endophytic bacterium isolated from the stem of Dendrobium.</title>
        <authorList>
            <person name="Zhao R."/>
        </authorList>
    </citation>
    <scope>NUCLEOTIDE SEQUENCE [LARGE SCALE GENOMIC DNA]</scope>
    <source>
        <strain evidence="3 4">HJL G12</strain>
    </source>
</reference>
<dbReference type="InterPro" id="IPR039422">
    <property type="entry name" value="MarR/SlyA-like"/>
</dbReference>
<gene>
    <name evidence="3" type="ORF">GRF59_04770</name>
</gene>
<name>A0A7X3IFH5_9BACL</name>
<dbReference type="CDD" id="cd00090">
    <property type="entry name" value="HTH_ARSR"/>
    <property type="match status" value="1"/>
</dbReference>
<evidence type="ECO:0000313" key="3">
    <source>
        <dbReference type="EMBL" id="MWV42933.1"/>
    </source>
</evidence>
<dbReference type="SMART" id="SM00347">
    <property type="entry name" value="HTH_MARR"/>
    <property type="match status" value="1"/>
</dbReference>
<keyword evidence="1" id="KW-0238">DNA-binding</keyword>
<dbReference type="GO" id="GO:0003677">
    <property type="term" value="F:DNA binding"/>
    <property type="evidence" value="ECO:0007669"/>
    <property type="project" value="UniProtKB-KW"/>
</dbReference>
<feature type="domain" description="HTH marR-type" evidence="2">
    <location>
        <begin position="1"/>
        <end position="140"/>
    </location>
</feature>
<dbReference type="InterPro" id="IPR036390">
    <property type="entry name" value="WH_DNA-bd_sf"/>
</dbReference>
<dbReference type="PROSITE" id="PS50995">
    <property type="entry name" value="HTH_MARR_2"/>
    <property type="match status" value="1"/>
</dbReference>
<dbReference type="PANTHER" id="PTHR33164">
    <property type="entry name" value="TRANSCRIPTIONAL REGULATOR, MARR FAMILY"/>
    <property type="match status" value="1"/>
</dbReference>
<evidence type="ECO:0000256" key="1">
    <source>
        <dbReference type="ARBA" id="ARBA00023125"/>
    </source>
</evidence>
<comment type="caution">
    <text evidence="3">The sequence shown here is derived from an EMBL/GenBank/DDBJ whole genome shotgun (WGS) entry which is preliminary data.</text>
</comment>
<protein>
    <submittedName>
        <fullName evidence="3">MarR family transcriptional regulator</fullName>
    </submittedName>
</protein>
<dbReference type="GO" id="GO:0003700">
    <property type="term" value="F:DNA-binding transcription factor activity"/>
    <property type="evidence" value="ECO:0007669"/>
    <property type="project" value="InterPro"/>
</dbReference>
<evidence type="ECO:0000259" key="2">
    <source>
        <dbReference type="PROSITE" id="PS50995"/>
    </source>
</evidence>
<dbReference type="EMBL" id="WUBI01000001">
    <property type="protein sequence ID" value="MWV42933.1"/>
    <property type="molecule type" value="Genomic_DNA"/>
</dbReference>
<proteinExistence type="predicted"/>
<sequence length="149" mass="17184">MDKFSESADLFEEVMMRGAEQMIKYMDHSIWKEYSPQQLRLMKLVDQLGALTAGQLADMLQVHKSAISNRLKKLTDKGLVRVVRLEHDNRISVITITPEGKSIVDEAYNVLYGYINSMVKETLNEDELDQFIHVLRKLKQMLDSAAQRP</sequence>
<dbReference type="InterPro" id="IPR011991">
    <property type="entry name" value="ArsR-like_HTH"/>
</dbReference>
<dbReference type="PRINTS" id="PR00598">
    <property type="entry name" value="HTHMARR"/>
</dbReference>
<dbReference type="Proteomes" id="UP000460318">
    <property type="component" value="Unassembled WGS sequence"/>
</dbReference>
<dbReference type="AlphaFoldDB" id="A0A7X3IFH5"/>
<dbReference type="Gene3D" id="1.10.10.10">
    <property type="entry name" value="Winged helix-like DNA-binding domain superfamily/Winged helix DNA-binding domain"/>
    <property type="match status" value="1"/>
</dbReference>
<dbReference type="InterPro" id="IPR036388">
    <property type="entry name" value="WH-like_DNA-bd_sf"/>
</dbReference>
<keyword evidence="4" id="KW-1185">Reference proteome</keyword>
<dbReference type="RefSeq" id="WP_160496492.1">
    <property type="nucleotide sequence ID" value="NZ_WUBI01000001.1"/>
</dbReference>
<dbReference type="GO" id="GO:0006950">
    <property type="term" value="P:response to stress"/>
    <property type="evidence" value="ECO:0007669"/>
    <property type="project" value="TreeGrafter"/>
</dbReference>
<organism evidence="3 4">
    <name type="scientific">Paenibacillus dendrobii</name>
    <dbReference type="NCBI Taxonomy" id="2691084"/>
    <lineage>
        <taxon>Bacteria</taxon>
        <taxon>Bacillati</taxon>
        <taxon>Bacillota</taxon>
        <taxon>Bacilli</taxon>
        <taxon>Bacillales</taxon>
        <taxon>Paenibacillaceae</taxon>
        <taxon>Paenibacillus</taxon>
    </lineage>
</organism>
<dbReference type="PANTHER" id="PTHR33164:SF102">
    <property type="entry name" value="TRANSCRIPTIONAL REGULATORY PROTEIN"/>
    <property type="match status" value="1"/>
</dbReference>